<comment type="caution">
    <text evidence="1">The sequence shown here is derived from an EMBL/GenBank/DDBJ whole genome shotgun (WGS) entry which is preliminary data.</text>
</comment>
<gene>
    <name evidence="1" type="ORF">D3Z39_09175</name>
</gene>
<evidence type="ECO:0000313" key="2">
    <source>
        <dbReference type="Proteomes" id="UP000446348"/>
    </source>
</evidence>
<organism evidence="1 2">
    <name type="scientific">Anaerotruncus colihominis</name>
    <dbReference type="NCBI Taxonomy" id="169435"/>
    <lineage>
        <taxon>Bacteria</taxon>
        <taxon>Bacillati</taxon>
        <taxon>Bacillota</taxon>
        <taxon>Clostridia</taxon>
        <taxon>Eubacteriales</taxon>
        <taxon>Oscillospiraceae</taxon>
        <taxon>Anaerotruncus</taxon>
    </lineage>
</organism>
<dbReference type="Proteomes" id="UP000446348">
    <property type="component" value="Unassembled WGS sequence"/>
</dbReference>
<dbReference type="AlphaFoldDB" id="A0A845RN08"/>
<reference evidence="1 2" key="1">
    <citation type="submission" date="2018-08" db="EMBL/GenBank/DDBJ databases">
        <title>Murine metabolic-syndrome-specific gut microbial biobank.</title>
        <authorList>
            <person name="Liu C."/>
        </authorList>
    </citation>
    <scope>NUCLEOTIDE SEQUENCE [LARGE SCALE GENOMIC DNA]</scope>
    <source>
        <strain evidence="1 2">X69</strain>
    </source>
</reference>
<proteinExistence type="predicted"/>
<evidence type="ECO:0000313" key="1">
    <source>
        <dbReference type="EMBL" id="NBI79042.1"/>
    </source>
</evidence>
<accession>A0A845RN08</accession>
<name>A0A845RN08_9FIRM</name>
<dbReference type="EMBL" id="QXWZ01000014">
    <property type="protein sequence ID" value="NBI79042.1"/>
    <property type="molecule type" value="Genomic_DNA"/>
</dbReference>
<protein>
    <submittedName>
        <fullName evidence="1">Uncharacterized protein</fullName>
    </submittedName>
</protein>
<sequence length="96" mass="10886">MPAKRHDIIGHLGGSGPRPRIALAIIWYNNRFAVIIPYSYPSSSTERHHLITKYVLLSHILMMLNIPCDSYNVFDKISKAANPYQKIRGPCIGPRI</sequence>